<organism evidence="2 3">
    <name type="scientific">Brassica campestris</name>
    <name type="common">Field mustard</name>
    <dbReference type="NCBI Taxonomy" id="3711"/>
    <lineage>
        <taxon>Eukaryota</taxon>
        <taxon>Viridiplantae</taxon>
        <taxon>Streptophyta</taxon>
        <taxon>Embryophyta</taxon>
        <taxon>Tracheophyta</taxon>
        <taxon>Spermatophyta</taxon>
        <taxon>Magnoliopsida</taxon>
        <taxon>eudicotyledons</taxon>
        <taxon>Gunneridae</taxon>
        <taxon>Pentapetalae</taxon>
        <taxon>rosids</taxon>
        <taxon>malvids</taxon>
        <taxon>Brassicales</taxon>
        <taxon>Brassicaceae</taxon>
        <taxon>Brassiceae</taxon>
        <taxon>Brassica</taxon>
    </lineage>
</organism>
<proteinExistence type="predicted"/>
<dbReference type="AlphaFoldDB" id="A0A8D9H9A2"/>
<dbReference type="Proteomes" id="UP000694005">
    <property type="component" value="Chromosome A02"/>
</dbReference>
<dbReference type="SUPFAM" id="SSF53098">
    <property type="entry name" value="Ribonuclease H-like"/>
    <property type="match status" value="1"/>
</dbReference>
<protein>
    <recommendedName>
        <fullName evidence="1">RNase H type-1 domain-containing protein</fullName>
    </recommendedName>
</protein>
<name>A0A8D9H9A2_BRACM</name>
<dbReference type="Gene3D" id="3.30.420.10">
    <property type="entry name" value="Ribonuclease H-like superfamily/Ribonuclease H"/>
    <property type="match status" value="1"/>
</dbReference>
<sequence>LETTQLARAEAESWRLAQIIDEPAEEIDGDTRHAMATPPPRTGPVCYTDASWHKDDTYFGGGMVLLTEDGTTTFGSFASNRVLTPLHAEFQTLLWAMKSSLQLDHSSMTFETDCLQLVNLIEEDDEDKWPSLLAEFDEFHLIRSMFTFCSISFISRSLNIRADLLAKGARTRGFTFSHVNSQLPSWMAQSANLREFF</sequence>
<dbReference type="CDD" id="cd06222">
    <property type="entry name" value="RNase_H_like"/>
    <property type="match status" value="1"/>
</dbReference>
<dbReference type="GO" id="GO:0004523">
    <property type="term" value="F:RNA-DNA hybrid ribonuclease activity"/>
    <property type="evidence" value="ECO:0007669"/>
    <property type="project" value="InterPro"/>
</dbReference>
<feature type="domain" description="RNase H type-1" evidence="1">
    <location>
        <begin position="48"/>
        <end position="168"/>
    </location>
</feature>
<accession>A0A8D9H9A2</accession>
<dbReference type="PANTHER" id="PTHR34146">
    <property type="entry name" value="POLYNUCLEOTIDYL TRANSFERASE, RIBONUCLEASE H-LIKE SUPERFAMILY PROTEIN-RELATED"/>
    <property type="match status" value="1"/>
</dbReference>
<evidence type="ECO:0000313" key="3">
    <source>
        <dbReference type="Proteomes" id="UP000694005"/>
    </source>
</evidence>
<dbReference type="InterPro" id="IPR036397">
    <property type="entry name" value="RNaseH_sf"/>
</dbReference>
<gene>
    <name evidence="2" type="ORF">BRAPAZ1V2_A02P30210.2</name>
</gene>
<evidence type="ECO:0000313" key="2">
    <source>
        <dbReference type="EMBL" id="CAG7894069.1"/>
    </source>
</evidence>
<dbReference type="InterPro" id="IPR002156">
    <property type="entry name" value="RNaseH_domain"/>
</dbReference>
<dbReference type="EMBL" id="LS974618">
    <property type="protein sequence ID" value="CAG7894069.1"/>
    <property type="molecule type" value="Genomic_DNA"/>
</dbReference>
<dbReference type="InterPro" id="IPR012337">
    <property type="entry name" value="RNaseH-like_sf"/>
</dbReference>
<dbReference type="PANTHER" id="PTHR34146:SF3">
    <property type="entry name" value="POLYNUCLEOTIDYL TRANSFERASE, RIBONUCLEASE H-LIKE SUPERFAMILY PROTEIN"/>
    <property type="match status" value="1"/>
</dbReference>
<feature type="non-terminal residue" evidence="2">
    <location>
        <position position="1"/>
    </location>
</feature>
<evidence type="ECO:0000259" key="1">
    <source>
        <dbReference type="Pfam" id="PF13456"/>
    </source>
</evidence>
<dbReference type="InterPro" id="IPR044730">
    <property type="entry name" value="RNase_H-like_dom_plant"/>
</dbReference>
<dbReference type="Pfam" id="PF13456">
    <property type="entry name" value="RVT_3"/>
    <property type="match status" value="1"/>
</dbReference>
<dbReference type="GO" id="GO:0003676">
    <property type="term" value="F:nucleic acid binding"/>
    <property type="evidence" value="ECO:0007669"/>
    <property type="project" value="InterPro"/>
</dbReference>
<reference evidence="2 3" key="1">
    <citation type="submission" date="2021-07" db="EMBL/GenBank/DDBJ databases">
        <authorList>
            <consortium name="Genoscope - CEA"/>
            <person name="William W."/>
        </authorList>
    </citation>
    <scope>NUCLEOTIDE SEQUENCE [LARGE SCALE GENOMIC DNA]</scope>
</reference>